<sequence length="210" mass="24193">CAQCAQPIAPGTAVIALNRHWHADHLRCAACQKPLAHSPPHDRREHQGRVYCSNDYNRMFLPQCQGCRQPILEEDPAISNNPNSATGACGPRSPLFALNAKWHYECFNCQVCHQAFPDKSFYVFENKPHCRYHYHQLNKSLCQRCQQPIEGPCAQVLEGRFHPACFTCDACRVPFRDIYYNIEGTFYCEQHLTLAQNPNRTKADRRRTLF</sequence>
<keyword evidence="3 4" id="KW-0440">LIM domain</keyword>
<feature type="non-terminal residue" evidence="6">
    <location>
        <position position="1"/>
    </location>
</feature>
<dbReference type="PANTHER" id="PTHR24214:SF38">
    <property type="entry name" value="PDZ AND LIM DOMAIN PROTEIN ZASP-RELATED"/>
    <property type="match status" value="1"/>
</dbReference>
<dbReference type="GO" id="GO:0030036">
    <property type="term" value="P:actin cytoskeleton organization"/>
    <property type="evidence" value="ECO:0007669"/>
    <property type="project" value="TreeGrafter"/>
</dbReference>
<dbReference type="GO" id="GO:0031941">
    <property type="term" value="C:filamentous actin"/>
    <property type="evidence" value="ECO:0007669"/>
    <property type="project" value="TreeGrafter"/>
</dbReference>
<keyword evidence="2 4" id="KW-0862">Zinc</keyword>
<evidence type="ECO:0000313" key="6">
    <source>
        <dbReference type="EMBL" id="RKP37164.1"/>
    </source>
</evidence>
<dbReference type="SMART" id="SM00132">
    <property type="entry name" value="LIM"/>
    <property type="match status" value="3"/>
</dbReference>
<protein>
    <recommendedName>
        <fullName evidence="5">LIM zinc-binding domain-containing protein</fullName>
    </recommendedName>
</protein>
<feature type="domain" description="LIM zinc-binding" evidence="5">
    <location>
        <begin position="140"/>
        <end position="198"/>
    </location>
</feature>
<evidence type="ECO:0000259" key="5">
    <source>
        <dbReference type="PROSITE" id="PS50023"/>
    </source>
</evidence>
<evidence type="ECO:0000256" key="3">
    <source>
        <dbReference type="ARBA" id="ARBA00023038"/>
    </source>
</evidence>
<dbReference type="PROSITE" id="PS00478">
    <property type="entry name" value="LIM_DOMAIN_1"/>
    <property type="match status" value="2"/>
</dbReference>
<name>A0A4P9ZUD1_9FUNG</name>
<dbReference type="GO" id="GO:0001725">
    <property type="term" value="C:stress fiber"/>
    <property type="evidence" value="ECO:0007669"/>
    <property type="project" value="TreeGrafter"/>
</dbReference>
<dbReference type="InterPro" id="IPR001781">
    <property type="entry name" value="Znf_LIM"/>
</dbReference>
<feature type="domain" description="LIM zinc-binding" evidence="5">
    <location>
        <begin position="1"/>
        <end position="62"/>
    </location>
</feature>
<evidence type="ECO:0000256" key="4">
    <source>
        <dbReference type="PROSITE-ProRule" id="PRU00125"/>
    </source>
</evidence>
<reference evidence="7" key="1">
    <citation type="journal article" date="2018" name="Nat. Microbiol.">
        <title>Leveraging single-cell genomics to expand the fungal tree of life.</title>
        <authorList>
            <person name="Ahrendt S.R."/>
            <person name="Quandt C.A."/>
            <person name="Ciobanu D."/>
            <person name="Clum A."/>
            <person name="Salamov A."/>
            <person name="Andreopoulos B."/>
            <person name="Cheng J.F."/>
            <person name="Woyke T."/>
            <person name="Pelin A."/>
            <person name="Henrissat B."/>
            <person name="Reynolds N.K."/>
            <person name="Benny G.L."/>
            <person name="Smith M.E."/>
            <person name="James T.Y."/>
            <person name="Grigoriev I.V."/>
        </authorList>
    </citation>
    <scope>NUCLEOTIDE SEQUENCE [LARGE SCALE GENOMIC DNA]</scope>
    <source>
        <strain evidence="7">RSA 468</strain>
    </source>
</reference>
<accession>A0A4P9ZUD1</accession>
<evidence type="ECO:0000313" key="7">
    <source>
        <dbReference type="Proteomes" id="UP000268162"/>
    </source>
</evidence>
<dbReference type="Gene3D" id="2.10.110.10">
    <property type="entry name" value="Cysteine Rich Protein"/>
    <property type="match status" value="3"/>
</dbReference>
<dbReference type="InterPro" id="IPR050604">
    <property type="entry name" value="PDZ-LIM_domain"/>
</dbReference>
<keyword evidence="1 4" id="KW-0479">Metal-binding</keyword>
<organism evidence="6 7">
    <name type="scientific">Dimargaris cristalligena</name>
    <dbReference type="NCBI Taxonomy" id="215637"/>
    <lineage>
        <taxon>Eukaryota</taxon>
        <taxon>Fungi</taxon>
        <taxon>Fungi incertae sedis</taxon>
        <taxon>Zoopagomycota</taxon>
        <taxon>Kickxellomycotina</taxon>
        <taxon>Dimargaritomycetes</taxon>
        <taxon>Dimargaritales</taxon>
        <taxon>Dimargaritaceae</taxon>
        <taxon>Dimargaris</taxon>
    </lineage>
</organism>
<dbReference type="Proteomes" id="UP000268162">
    <property type="component" value="Unassembled WGS sequence"/>
</dbReference>
<feature type="non-terminal residue" evidence="6">
    <location>
        <position position="210"/>
    </location>
</feature>
<dbReference type="CDD" id="cd08368">
    <property type="entry name" value="LIM"/>
    <property type="match status" value="1"/>
</dbReference>
<keyword evidence="7" id="KW-1185">Reference proteome</keyword>
<dbReference type="GO" id="GO:0046872">
    <property type="term" value="F:metal ion binding"/>
    <property type="evidence" value="ECO:0007669"/>
    <property type="project" value="UniProtKB-KW"/>
</dbReference>
<dbReference type="GO" id="GO:0003779">
    <property type="term" value="F:actin binding"/>
    <property type="evidence" value="ECO:0007669"/>
    <property type="project" value="TreeGrafter"/>
</dbReference>
<dbReference type="SUPFAM" id="SSF57716">
    <property type="entry name" value="Glucocorticoid receptor-like (DNA-binding domain)"/>
    <property type="match status" value="2"/>
</dbReference>
<dbReference type="AlphaFoldDB" id="A0A4P9ZUD1"/>
<proteinExistence type="predicted"/>
<dbReference type="PROSITE" id="PS50023">
    <property type="entry name" value="LIM_DOMAIN_2"/>
    <property type="match status" value="2"/>
</dbReference>
<dbReference type="GO" id="GO:0051371">
    <property type="term" value="F:muscle alpha-actinin binding"/>
    <property type="evidence" value="ECO:0007669"/>
    <property type="project" value="TreeGrafter"/>
</dbReference>
<evidence type="ECO:0000256" key="2">
    <source>
        <dbReference type="ARBA" id="ARBA00022833"/>
    </source>
</evidence>
<dbReference type="STRING" id="215637.A0A4P9ZUD1"/>
<dbReference type="PANTHER" id="PTHR24214">
    <property type="entry name" value="PDZ AND LIM DOMAIN PROTEIN ZASP"/>
    <property type="match status" value="1"/>
</dbReference>
<evidence type="ECO:0000256" key="1">
    <source>
        <dbReference type="ARBA" id="ARBA00022723"/>
    </source>
</evidence>
<dbReference type="Pfam" id="PF00412">
    <property type="entry name" value="LIM"/>
    <property type="match status" value="3"/>
</dbReference>
<dbReference type="EMBL" id="ML002532">
    <property type="protein sequence ID" value="RKP37164.1"/>
    <property type="molecule type" value="Genomic_DNA"/>
</dbReference>
<gene>
    <name evidence="6" type="ORF">BJ085DRAFT_6910</name>
</gene>